<dbReference type="Pfam" id="PF02137">
    <property type="entry name" value="A_deamin"/>
    <property type="match status" value="1"/>
</dbReference>
<organism evidence="4 6">
    <name type="scientific">Didymodactylos carnosus</name>
    <dbReference type="NCBI Taxonomy" id="1234261"/>
    <lineage>
        <taxon>Eukaryota</taxon>
        <taxon>Metazoa</taxon>
        <taxon>Spiralia</taxon>
        <taxon>Gnathifera</taxon>
        <taxon>Rotifera</taxon>
        <taxon>Eurotatoria</taxon>
        <taxon>Bdelloidea</taxon>
        <taxon>Philodinida</taxon>
        <taxon>Philodinidae</taxon>
        <taxon>Didymodactylos</taxon>
    </lineage>
</organism>
<dbReference type="Proteomes" id="UP000682733">
    <property type="component" value="Unassembled WGS sequence"/>
</dbReference>
<gene>
    <name evidence="4" type="ORF">OVA965_LOCUS22725</name>
    <name evidence="5" type="ORF">TMI583_LOCUS23439</name>
</gene>
<evidence type="ECO:0000313" key="4">
    <source>
        <dbReference type="EMBL" id="CAF1174174.1"/>
    </source>
</evidence>
<dbReference type="InterPro" id="IPR002466">
    <property type="entry name" value="A_deamin"/>
</dbReference>
<dbReference type="Proteomes" id="UP000677228">
    <property type="component" value="Unassembled WGS sequence"/>
</dbReference>
<name>A0A8S2EAE8_9BILA</name>
<feature type="domain" description="A to I editase" evidence="3">
    <location>
        <begin position="324"/>
        <end position="448"/>
    </location>
</feature>
<comment type="caution">
    <text evidence="4">The sequence shown here is derived from an EMBL/GenBank/DDBJ whole genome shotgun (WGS) entry which is preliminary data.</text>
</comment>
<evidence type="ECO:0000313" key="6">
    <source>
        <dbReference type="Proteomes" id="UP000677228"/>
    </source>
</evidence>
<dbReference type="GO" id="GO:0006382">
    <property type="term" value="P:adenosine to inosine editing"/>
    <property type="evidence" value="ECO:0007669"/>
    <property type="project" value="TreeGrafter"/>
</dbReference>
<dbReference type="GO" id="GO:0005730">
    <property type="term" value="C:nucleolus"/>
    <property type="evidence" value="ECO:0007669"/>
    <property type="project" value="TreeGrafter"/>
</dbReference>
<dbReference type="GO" id="GO:0008251">
    <property type="term" value="F:tRNA-specific adenosine deaminase activity"/>
    <property type="evidence" value="ECO:0007669"/>
    <property type="project" value="TreeGrafter"/>
</dbReference>
<evidence type="ECO:0000259" key="3">
    <source>
        <dbReference type="PROSITE" id="PS50141"/>
    </source>
</evidence>
<dbReference type="PANTHER" id="PTHR10910:SF145">
    <property type="entry name" value="DOUBLE-STRANDED RNA-SPECIFIC ADENOSINE DEAMINASE-LIKE"/>
    <property type="match status" value="1"/>
</dbReference>
<dbReference type="GO" id="GO:0003725">
    <property type="term" value="F:double-stranded RNA binding"/>
    <property type="evidence" value="ECO:0007669"/>
    <property type="project" value="TreeGrafter"/>
</dbReference>
<feature type="domain" description="DRBM" evidence="2">
    <location>
        <begin position="58"/>
        <end position="121"/>
    </location>
</feature>
<sequence length="533" mass="59826">MDHNQSNFNLLKVDSQTSSSHKSDRSSLNEWRCLSPVPGVVKCVRNDLLEDLFRGKKNSVQCIQEYCSITKKKIDFIETGIQYRYGNYATIDGVEFPQGTGLNKKDAKIAAARCVFASLLDIDEEQFDAKFGGVSNIKLDRHGHKLIEPGSQLPHQLYSSDKIDELTRRLNELAVSKGVAATVHRSFVGDRPTSVASTVSSNLSDSFLNRTSSASTTSNCRPTLSTPSTSVIQNPITSLQAYCKENMIFVDIKVSECESKELGDSASIDYQSQPKFDEICNTLADFVKHLRTADETPIFQRIENRYYAAFIIKKTPNDVGKVVAFGIGSRCADPDSVTEDGQSLLDCHALPLARRALLQYFYGELNNYASGSSTRTIFEESDKDMNKLQLKSHVSLHLLVSGAPNGDAREFLPDDVDDPMTPYDLVAMRTAAHTPSFESPDYGYLRYKGISAICKAVLLSEFKSLSHKMKHIIPPDTTYFALKQVNVTYVERKKAMADYLERRRFGYWSFQKRHLEDFKWSSVIRPIVRNITG</sequence>
<protein>
    <submittedName>
        <fullName evidence="4">Uncharacterized protein</fullName>
    </submittedName>
</protein>
<evidence type="ECO:0000313" key="5">
    <source>
        <dbReference type="EMBL" id="CAF3985375.1"/>
    </source>
</evidence>
<dbReference type="PANTHER" id="PTHR10910">
    <property type="entry name" value="EUKARYOTE SPECIFIC DSRNA BINDING PROTEIN"/>
    <property type="match status" value="1"/>
</dbReference>
<proteinExistence type="predicted"/>
<dbReference type="PROSITE" id="PS50137">
    <property type="entry name" value="DS_RBD"/>
    <property type="match status" value="1"/>
</dbReference>
<dbReference type="Gene3D" id="3.30.160.20">
    <property type="match status" value="1"/>
</dbReference>
<reference evidence="4" key="1">
    <citation type="submission" date="2021-02" db="EMBL/GenBank/DDBJ databases">
        <authorList>
            <person name="Nowell W R."/>
        </authorList>
    </citation>
    <scope>NUCLEOTIDE SEQUENCE</scope>
</reference>
<dbReference type="EMBL" id="CAJNOK010012919">
    <property type="protein sequence ID" value="CAF1174174.1"/>
    <property type="molecule type" value="Genomic_DNA"/>
</dbReference>
<accession>A0A8S2EAE8</accession>
<evidence type="ECO:0000259" key="2">
    <source>
        <dbReference type="PROSITE" id="PS50137"/>
    </source>
</evidence>
<dbReference type="PROSITE" id="PS50141">
    <property type="entry name" value="A_DEAMIN_EDITASE"/>
    <property type="match status" value="1"/>
</dbReference>
<dbReference type="AlphaFoldDB" id="A0A8S2EAE8"/>
<evidence type="ECO:0000256" key="1">
    <source>
        <dbReference type="PROSITE-ProRule" id="PRU00266"/>
    </source>
</evidence>
<dbReference type="GO" id="GO:0006396">
    <property type="term" value="P:RNA processing"/>
    <property type="evidence" value="ECO:0007669"/>
    <property type="project" value="InterPro"/>
</dbReference>
<dbReference type="EMBL" id="CAJOBA010034443">
    <property type="protein sequence ID" value="CAF3985375.1"/>
    <property type="molecule type" value="Genomic_DNA"/>
</dbReference>
<dbReference type="SUPFAM" id="SSF54768">
    <property type="entry name" value="dsRNA-binding domain-like"/>
    <property type="match status" value="1"/>
</dbReference>
<keyword evidence="1" id="KW-0694">RNA-binding</keyword>
<dbReference type="GO" id="GO:0005737">
    <property type="term" value="C:cytoplasm"/>
    <property type="evidence" value="ECO:0007669"/>
    <property type="project" value="TreeGrafter"/>
</dbReference>
<dbReference type="InterPro" id="IPR014720">
    <property type="entry name" value="dsRBD_dom"/>
</dbReference>
<dbReference type="GO" id="GO:0003726">
    <property type="term" value="F:double-stranded RNA adenosine deaminase activity"/>
    <property type="evidence" value="ECO:0007669"/>
    <property type="project" value="TreeGrafter"/>
</dbReference>
<dbReference type="SMART" id="SM00552">
    <property type="entry name" value="ADEAMc"/>
    <property type="match status" value="1"/>
</dbReference>